<name>A0A4C1U7C4_EUMVA</name>
<evidence type="ECO:0000313" key="1">
    <source>
        <dbReference type="EMBL" id="GBP22221.1"/>
    </source>
</evidence>
<keyword evidence="2" id="KW-1185">Reference proteome</keyword>
<comment type="caution">
    <text evidence="1">The sequence shown here is derived from an EMBL/GenBank/DDBJ whole genome shotgun (WGS) entry which is preliminary data.</text>
</comment>
<protein>
    <submittedName>
        <fullName evidence="1">Uncharacterized protein</fullName>
    </submittedName>
</protein>
<sequence length="139" mass="15650">MPWKVSRPYSVAVFYDVGVAPRTGGFCLWNSWLHEFAIIVTVFIQIAAENCNWDRIGDKIKSKFRGGTKIMFGLNENMRAFILANEGRDTAPRAASPSGPNTRGRAVSGARALNLKCQGTRSILRRTPLSVHLRRDEWR</sequence>
<organism evidence="1 2">
    <name type="scientific">Eumeta variegata</name>
    <name type="common">Bagworm moth</name>
    <name type="synonym">Eumeta japonica</name>
    <dbReference type="NCBI Taxonomy" id="151549"/>
    <lineage>
        <taxon>Eukaryota</taxon>
        <taxon>Metazoa</taxon>
        <taxon>Ecdysozoa</taxon>
        <taxon>Arthropoda</taxon>
        <taxon>Hexapoda</taxon>
        <taxon>Insecta</taxon>
        <taxon>Pterygota</taxon>
        <taxon>Neoptera</taxon>
        <taxon>Endopterygota</taxon>
        <taxon>Lepidoptera</taxon>
        <taxon>Glossata</taxon>
        <taxon>Ditrysia</taxon>
        <taxon>Tineoidea</taxon>
        <taxon>Psychidae</taxon>
        <taxon>Oiketicinae</taxon>
        <taxon>Eumeta</taxon>
    </lineage>
</organism>
<accession>A0A4C1U7C4</accession>
<dbReference type="Proteomes" id="UP000299102">
    <property type="component" value="Unassembled WGS sequence"/>
</dbReference>
<reference evidence="1 2" key="1">
    <citation type="journal article" date="2019" name="Commun. Biol.">
        <title>The bagworm genome reveals a unique fibroin gene that provides high tensile strength.</title>
        <authorList>
            <person name="Kono N."/>
            <person name="Nakamura H."/>
            <person name="Ohtoshi R."/>
            <person name="Tomita M."/>
            <person name="Numata K."/>
            <person name="Arakawa K."/>
        </authorList>
    </citation>
    <scope>NUCLEOTIDE SEQUENCE [LARGE SCALE GENOMIC DNA]</scope>
</reference>
<dbReference type="AlphaFoldDB" id="A0A4C1U7C4"/>
<gene>
    <name evidence="1" type="ORF">EVAR_10731_1</name>
</gene>
<evidence type="ECO:0000313" key="2">
    <source>
        <dbReference type="Proteomes" id="UP000299102"/>
    </source>
</evidence>
<dbReference type="EMBL" id="BGZK01000137">
    <property type="protein sequence ID" value="GBP22221.1"/>
    <property type="molecule type" value="Genomic_DNA"/>
</dbReference>
<proteinExistence type="predicted"/>